<keyword evidence="1" id="KW-1133">Transmembrane helix</keyword>
<reference evidence="2 3" key="2">
    <citation type="journal article" date="2013" name="PLoS ONE">
        <title>INDIGO - INtegrated Data Warehouse of MIcrobial GenOmes with Examples from the Red Sea Extremophiles.</title>
        <authorList>
            <person name="Alam I."/>
            <person name="Antunes A."/>
            <person name="Kamau A.A."/>
            <person name="Ba Alawi W."/>
            <person name="Kalkatawi M."/>
            <person name="Stingl U."/>
            <person name="Bajic V.B."/>
        </authorList>
    </citation>
    <scope>NUCLEOTIDE SEQUENCE [LARGE SCALE GENOMIC DNA]</scope>
    <source>
        <strain evidence="2 3">SSD-17B</strain>
    </source>
</reference>
<dbReference type="STRING" id="1033810.HLPCO_002768"/>
<evidence type="ECO:0000256" key="1">
    <source>
        <dbReference type="SAM" id="Phobius"/>
    </source>
</evidence>
<evidence type="ECO:0000313" key="2">
    <source>
        <dbReference type="EMBL" id="ERJ11199.1"/>
    </source>
</evidence>
<dbReference type="Proteomes" id="UP000005707">
    <property type="component" value="Unassembled WGS sequence"/>
</dbReference>
<organism evidence="2 3">
    <name type="scientific">Haloplasma contractile SSD-17B</name>
    <dbReference type="NCBI Taxonomy" id="1033810"/>
    <lineage>
        <taxon>Bacteria</taxon>
        <taxon>Bacillati</taxon>
        <taxon>Mycoplasmatota</taxon>
        <taxon>Mollicutes</taxon>
        <taxon>Haloplasmatales</taxon>
        <taxon>Haloplasmataceae</taxon>
        <taxon>Haloplasma</taxon>
    </lineage>
</organism>
<feature type="transmembrane region" description="Helical" evidence="1">
    <location>
        <begin position="30"/>
        <end position="47"/>
    </location>
</feature>
<dbReference type="EMBL" id="AFNU02000014">
    <property type="protein sequence ID" value="ERJ11199.1"/>
    <property type="molecule type" value="Genomic_DNA"/>
</dbReference>
<dbReference type="OrthoDB" id="2596219at2"/>
<feature type="transmembrane region" description="Helical" evidence="1">
    <location>
        <begin position="54"/>
        <end position="71"/>
    </location>
</feature>
<feature type="transmembrane region" description="Helical" evidence="1">
    <location>
        <begin position="91"/>
        <end position="114"/>
    </location>
</feature>
<comment type="caution">
    <text evidence="2">The sequence shown here is derived from an EMBL/GenBank/DDBJ whole genome shotgun (WGS) entry which is preliminary data.</text>
</comment>
<gene>
    <name evidence="2" type="ORF">HLPCO_002768</name>
</gene>
<keyword evidence="1" id="KW-0472">Membrane</keyword>
<proteinExistence type="predicted"/>
<reference evidence="2 3" key="1">
    <citation type="journal article" date="2011" name="J. Bacteriol.">
        <title>Genome sequence of Haloplasma contractile, an unusual contractile bacterium from a deep-sea anoxic brine lake.</title>
        <authorList>
            <person name="Antunes A."/>
            <person name="Alam I."/>
            <person name="El Dorry H."/>
            <person name="Siam R."/>
            <person name="Robertson A."/>
            <person name="Bajic V.B."/>
            <person name="Stingl U."/>
        </authorList>
    </citation>
    <scope>NUCLEOTIDE SEQUENCE [LARGE SCALE GENOMIC DNA]</scope>
    <source>
        <strain evidence="2 3">SSD-17B</strain>
    </source>
</reference>
<dbReference type="InParanoid" id="U2FIW2"/>
<keyword evidence="1" id="KW-0812">Transmembrane</keyword>
<evidence type="ECO:0000313" key="3">
    <source>
        <dbReference type="Proteomes" id="UP000005707"/>
    </source>
</evidence>
<keyword evidence="3" id="KW-1185">Reference proteome</keyword>
<protein>
    <submittedName>
        <fullName evidence="2">Uncharacterized protein</fullName>
    </submittedName>
</protein>
<feature type="transmembrane region" description="Helical" evidence="1">
    <location>
        <begin position="150"/>
        <end position="172"/>
    </location>
</feature>
<sequence>MREGFNKLIIGFVFLFFDFRLQNIDVLPDPIGYLFIFLGMTALMGFIKEFEQSRNIAIVLLVLSIPGVINIKHGVDLSTNNGLTSSFDLGYMFVLGILTSILSVVLMYYLFIGISRKAKFHNFYDLARLSHVTWVLVLVINIGLYTTMLIPFIAIPLILGGLGVLVLEFVVLTKAKNAFINLETSEIIE</sequence>
<name>U2FIW2_9MOLU</name>
<dbReference type="RefSeq" id="WP_008824614.1">
    <property type="nucleotide sequence ID" value="NZ_AFNU02000014.1"/>
</dbReference>
<feature type="transmembrane region" description="Helical" evidence="1">
    <location>
        <begin position="126"/>
        <end position="144"/>
    </location>
</feature>
<accession>U2FIW2</accession>
<dbReference type="AlphaFoldDB" id="U2FIW2"/>